<name>A0A9D2KBM2_9BACT</name>
<comment type="caution">
    <text evidence="8">The sequence shown here is derived from an EMBL/GenBank/DDBJ whole genome shotgun (WGS) entry which is preliminary data.</text>
</comment>
<reference evidence="8" key="2">
    <citation type="submission" date="2021-04" db="EMBL/GenBank/DDBJ databases">
        <authorList>
            <person name="Gilroy R."/>
        </authorList>
    </citation>
    <scope>NUCLEOTIDE SEQUENCE</scope>
    <source>
        <strain evidence="8">ChiW4-1371</strain>
    </source>
</reference>
<dbReference type="PANTHER" id="PTHR43620">
    <property type="entry name" value="GLYCEROPHOSPHORYL DIESTER PHOSPHODIESTERASE"/>
    <property type="match status" value="1"/>
</dbReference>
<dbReference type="GO" id="GO:0008889">
    <property type="term" value="F:glycerophosphodiester phosphodiesterase activity"/>
    <property type="evidence" value="ECO:0007669"/>
    <property type="project" value="UniProtKB-EC"/>
</dbReference>
<evidence type="ECO:0000256" key="4">
    <source>
        <dbReference type="ARBA" id="ARBA00022798"/>
    </source>
</evidence>
<dbReference type="AlphaFoldDB" id="A0A9D2KBM2"/>
<proteinExistence type="inferred from homology"/>
<organism evidence="8 9">
    <name type="scientific">Candidatus Mucispirillum faecigallinarum</name>
    <dbReference type="NCBI Taxonomy" id="2838699"/>
    <lineage>
        <taxon>Bacteria</taxon>
        <taxon>Pseudomonadati</taxon>
        <taxon>Deferribacterota</taxon>
        <taxon>Deferribacteres</taxon>
        <taxon>Deferribacterales</taxon>
        <taxon>Mucispirillaceae</taxon>
        <taxon>Mucispirillum</taxon>
    </lineage>
</organism>
<evidence type="ECO:0000256" key="3">
    <source>
        <dbReference type="ARBA" id="ARBA00022729"/>
    </source>
</evidence>
<dbReference type="PROSITE" id="PS51704">
    <property type="entry name" value="GP_PDE"/>
    <property type="match status" value="1"/>
</dbReference>
<dbReference type="Pfam" id="PF03009">
    <property type="entry name" value="GDPD"/>
    <property type="match status" value="1"/>
</dbReference>
<protein>
    <recommendedName>
        <fullName evidence="2">glycerophosphodiester phosphodiesterase</fullName>
        <ecNumber evidence="2">3.1.4.46</ecNumber>
    </recommendedName>
</protein>
<comment type="similarity">
    <text evidence="1">Belongs to the glycerophosphoryl diester phosphodiesterase family.</text>
</comment>
<keyword evidence="4" id="KW-0319">Glycerol metabolism</keyword>
<evidence type="ECO:0000313" key="8">
    <source>
        <dbReference type="EMBL" id="HIZ89256.1"/>
    </source>
</evidence>
<keyword evidence="3" id="KW-0732">Signal</keyword>
<dbReference type="SUPFAM" id="SSF51695">
    <property type="entry name" value="PLC-like phosphodiesterases"/>
    <property type="match status" value="1"/>
</dbReference>
<dbReference type="GO" id="GO:0042597">
    <property type="term" value="C:periplasmic space"/>
    <property type="evidence" value="ECO:0007669"/>
    <property type="project" value="TreeGrafter"/>
</dbReference>
<dbReference type="GO" id="GO:0006071">
    <property type="term" value="P:glycerol metabolic process"/>
    <property type="evidence" value="ECO:0007669"/>
    <property type="project" value="UniProtKB-KW"/>
</dbReference>
<accession>A0A9D2KBM2</accession>
<sequence length="368" mass="42310">MKKILYLLLLVVLFINLYGCKSNMEAANNTDMSNKNSEKIIIAHRGASGYLPEHTLESKALAYQMGVPYLEQDLAMSKDNHLIVIHDHYLDRVTDVAEKFPDRARKDGRYYVIDFTLDEIKSLNFMEGFTVKDGKKVQDYPNRFPMGKSTFKLHTFEEEIEFIQGLNKTTGKNVGLYVETKAPWFHKQEGKDISKATLEVLKKYGYTTKDSNVYFQTFDFPDLVYVREKLMVDMDMDLKTVMLFAENSWNETYEQQDDGSWRPFDFDKLRTPEGMALVAKFADGAGPSNDMVINGKLSKKGNIVITDFVKLAHDNNMVVHPYTVRKDKLPPYVDNVNELYEAILYQAGADGLFTDFPDLGLEFIKNHK</sequence>
<evidence type="ECO:0000259" key="7">
    <source>
        <dbReference type="PROSITE" id="PS51704"/>
    </source>
</evidence>
<dbReference type="GO" id="GO:0006629">
    <property type="term" value="P:lipid metabolic process"/>
    <property type="evidence" value="ECO:0007669"/>
    <property type="project" value="InterPro"/>
</dbReference>
<dbReference type="EC" id="3.1.4.46" evidence="2"/>
<dbReference type="EMBL" id="DXAQ01000077">
    <property type="protein sequence ID" value="HIZ89256.1"/>
    <property type="molecule type" value="Genomic_DNA"/>
</dbReference>
<gene>
    <name evidence="8" type="primary">glpQ</name>
    <name evidence="8" type="ORF">H9804_04865</name>
</gene>
<evidence type="ECO:0000256" key="2">
    <source>
        <dbReference type="ARBA" id="ARBA00012247"/>
    </source>
</evidence>
<reference evidence="8" key="1">
    <citation type="journal article" date="2021" name="PeerJ">
        <title>Extensive microbial diversity within the chicken gut microbiome revealed by metagenomics and culture.</title>
        <authorList>
            <person name="Gilroy R."/>
            <person name="Ravi A."/>
            <person name="Getino M."/>
            <person name="Pursley I."/>
            <person name="Horton D.L."/>
            <person name="Alikhan N.F."/>
            <person name="Baker D."/>
            <person name="Gharbi K."/>
            <person name="Hall N."/>
            <person name="Watson M."/>
            <person name="Adriaenssens E.M."/>
            <person name="Foster-Nyarko E."/>
            <person name="Jarju S."/>
            <person name="Secka A."/>
            <person name="Antonio M."/>
            <person name="Oren A."/>
            <person name="Chaudhuri R.R."/>
            <person name="La Ragione R."/>
            <person name="Hildebrand F."/>
            <person name="Pallen M.J."/>
        </authorList>
    </citation>
    <scope>NUCLEOTIDE SEQUENCE</scope>
    <source>
        <strain evidence="8">ChiW4-1371</strain>
    </source>
</reference>
<evidence type="ECO:0000313" key="9">
    <source>
        <dbReference type="Proteomes" id="UP000824176"/>
    </source>
</evidence>
<dbReference type="FunFam" id="3.20.20.190:FF:000009">
    <property type="entry name" value="Glycerophosphodiester phosphodiesterase, periplasmic"/>
    <property type="match status" value="1"/>
</dbReference>
<keyword evidence="5 8" id="KW-0378">Hydrolase</keyword>
<evidence type="ECO:0000256" key="5">
    <source>
        <dbReference type="ARBA" id="ARBA00022801"/>
    </source>
</evidence>
<dbReference type="NCBIfam" id="NF008354">
    <property type="entry name" value="PRK11143.1"/>
    <property type="match status" value="1"/>
</dbReference>
<dbReference type="InterPro" id="IPR030395">
    <property type="entry name" value="GP_PDE_dom"/>
</dbReference>
<evidence type="ECO:0000256" key="1">
    <source>
        <dbReference type="ARBA" id="ARBA00007277"/>
    </source>
</evidence>
<dbReference type="CDD" id="cd08600">
    <property type="entry name" value="GDPD_EcGlpQ_like"/>
    <property type="match status" value="1"/>
</dbReference>
<comment type="catalytic activity">
    <reaction evidence="6">
        <text>a sn-glycero-3-phosphodiester + H2O = an alcohol + sn-glycerol 3-phosphate + H(+)</text>
        <dbReference type="Rhea" id="RHEA:12969"/>
        <dbReference type="ChEBI" id="CHEBI:15377"/>
        <dbReference type="ChEBI" id="CHEBI:15378"/>
        <dbReference type="ChEBI" id="CHEBI:30879"/>
        <dbReference type="ChEBI" id="CHEBI:57597"/>
        <dbReference type="ChEBI" id="CHEBI:83408"/>
        <dbReference type="EC" id="3.1.4.46"/>
    </reaction>
</comment>
<evidence type="ECO:0000256" key="6">
    <source>
        <dbReference type="ARBA" id="ARBA00047512"/>
    </source>
</evidence>
<feature type="domain" description="GP-PDE" evidence="7">
    <location>
        <begin position="39"/>
        <end position="364"/>
    </location>
</feature>
<dbReference type="Gene3D" id="3.20.20.190">
    <property type="entry name" value="Phosphatidylinositol (PI) phosphodiesterase"/>
    <property type="match status" value="1"/>
</dbReference>
<dbReference type="Proteomes" id="UP000824176">
    <property type="component" value="Unassembled WGS sequence"/>
</dbReference>
<dbReference type="InterPro" id="IPR017946">
    <property type="entry name" value="PLC-like_Pdiesterase_TIM-brl"/>
</dbReference>
<dbReference type="PANTHER" id="PTHR43620:SF7">
    <property type="entry name" value="GLYCEROPHOSPHODIESTER PHOSPHODIESTERASE GDPD5-RELATED"/>
    <property type="match status" value="1"/>
</dbReference>